<gene>
    <name evidence="1" type="ORF">GCM10009850_083120</name>
</gene>
<organism evidence="1 2">
    <name type="scientific">Nonomuraea monospora</name>
    <dbReference type="NCBI Taxonomy" id="568818"/>
    <lineage>
        <taxon>Bacteria</taxon>
        <taxon>Bacillati</taxon>
        <taxon>Actinomycetota</taxon>
        <taxon>Actinomycetes</taxon>
        <taxon>Streptosporangiales</taxon>
        <taxon>Streptosporangiaceae</taxon>
        <taxon>Nonomuraea</taxon>
    </lineage>
</organism>
<dbReference type="EMBL" id="BAAAQX010000029">
    <property type="protein sequence ID" value="GAA2212850.1"/>
    <property type="molecule type" value="Genomic_DNA"/>
</dbReference>
<keyword evidence="2" id="KW-1185">Reference proteome</keyword>
<reference evidence="2" key="1">
    <citation type="journal article" date="2019" name="Int. J. Syst. Evol. Microbiol.">
        <title>The Global Catalogue of Microorganisms (GCM) 10K type strain sequencing project: providing services to taxonomists for standard genome sequencing and annotation.</title>
        <authorList>
            <consortium name="The Broad Institute Genomics Platform"/>
            <consortium name="The Broad Institute Genome Sequencing Center for Infectious Disease"/>
            <person name="Wu L."/>
            <person name="Ma J."/>
        </authorList>
    </citation>
    <scope>NUCLEOTIDE SEQUENCE [LARGE SCALE GENOMIC DNA]</scope>
    <source>
        <strain evidence="2">JCM 16114</strain>
    </source>
</reference>
<accession>A0ABP5PMB6</accession>
<name>A0ABP5PMB6_9ACTN</name>
<evidence type="ECO:0000313" key="1">
    <source>
        <dbReference type="EMBL" id="GAA2212850.1"/>
    </source>
</evidence>
<evidence type="ECO:0000313" key="2">
    <source>
        <dbReference type="Proteomes" id="UP001499843"/>
    </source>
</evidence>
<dbReference type="RefSeq" id="WP_344487729.1">
    <property type="nucleotide sequence ID" value="NZ_BAAAQX010000029.1"/>
</dbReference>
<comment type="caution">
    <text evidence="1">The sequence shown here is derived from an EMBL/GenBank/DDBJ whole genome shotgun (WGS) entry which is preliminary data.</text>
</comment>
<dbReference type="Proteomes" id="UP001499843">
    <property type="component" value="Unassembled WGS sequence"/>
</dbReference>
<sequence>MTNSDDVMRCGLTLTGLEPRRLSGGVPGIVLCVEGEAVIDGVRLGAEQAAFPPVGPPAGLPAGLCAGLPGGLRAGLCAGLRAGPHAGLPGGLRAGLRGGLRGARLTGLSSLYRAVPGLSSEGRQA</sequence>
<proteinExistence type="predicted"/>
<protein>
    <submittedName>
        <fullName evidence="1">Uncharacterized protein</fullName>
    </submittedName>
</protein>